<evidence type="ECO:0000313" key="1">
    <source>
        <dbReference type="EMBL" id="OLS01624.1"/>
    </source>
</evidence>
<organism evidence="1 2">
    <name type="scientific">Tissierella creatinophila DSM 6911</name>
    <dbReference type="NCBI Taxonomy" id="1123403"/>
    <lineage>
        <taxon>Bacteria</taxon>
        <taxon>Bacillati</taxon>
        <taxon>Bacillota</taxon>
        <taxon>Tissierellia</taxon>
        <taxon>Tissierellales</taxon>
        <taxon>Tissierellaceae</taxon>
        <taxon>Tissierella</taxon>
    </lineage>
</organism>
<name>A0A1U7M2T3_TISCR</name>
<proteinExistence type="predicted"/>
<comment type="caution">
    <text evidence="1">The sequence shown here is derived from an EMBL/GenBank/DDBJ whole genome shotgun (WGS) entry which is preliminary data.</text>
</comment>
<dbReference type="AlphaFoldDB" id="A0A1U7M2T3"/>
<dbReference type="EMBL" id="LTDM01000065">
    <property type="protein sequence ID" value="OLS01624.1"/>
    <property type="molecule type" value="Genomic_DNA"/>
</dbReference>
<reference evidence="1 2" key="1">
    <citation type="submission" date="2016-02" db="EMBL/GenBank/DDBJ databases">
        <title>Genome sequence of Tissierella creatinophila DSM 6911.</title>
        <authorList>
            <person name="Poehlein A."/>
            <person name="Daniel R."/>
        </authorList>
    </citation>
    <scope>NUCLEOTIDE SEQUENCE [LARGE SCALE GENOMIC DNA]</scope>
    <source>
        <strain evidence="1 2">DSM 6911</strain>
    </source>
</reference>
<gene>
    <name evidence="1" type="ORF">TICRE_24480</name>
</gene>
<sequence>MLIPKHIEQGEYDQVENQITNGEKLLGVEQIFKSLRY</sequence>
<evidence type="ECO:0000313" key="2">
    <source>
        <dbReference type="Proteomes" id="UP000186112"/>
    </source>
</evidence>
<accession>A0A1U7M2T3</accession>
<dbReference type="Proteomes" id="UP000186112">
    <property type="component" value="Unassembled WGS sequence"/>
</dbReference>
<keyword evidence="2" id="KW-1185">Reference proteome</keyword>
<protein>
    <submittedName>
        <fullName evidence="1">Uncharacterized protein</fullName>
    </submittedName>
</protein>